<gene>
    <name evidence="3" type="ORF">D2V17_05125</name>
</gene>
<keyword evidence="4" id="KW-1185">Reference proteome</keyword>
<dbReference type="RefSeq" id="WP_119592022.1">
    <property type="nucleotide sequence ID" value="NZ_QXFM01000054.1"/>
</dbReference>
<feature type="chain" id="PRO_5017475812" evidence="2">
    <location>
        <begin position="22"/>
        <end position="65"/>
    </location>
</feature>
<accession>A0A3A1PAX1</accession>
<keyword evidence="1" id="KW-0812">Transmembrane</keyword>
<keyword evidence="1" id="KW-1133">Transmembrane helix</keyword>
<feature type="transmembrane region" description="Helical" evidence="1">
    <location>
        <begin position="31"/>
        <end position="50"/>
    </location>
</feature>
<evidence type="ECO:0000256" key="2">
    <source>
        <dbReference type="SAM" id="SignalP"/>
    </source>
</evidence>
<organism evidence="3 4">
    <name type="scientific">Aurantiacibacter xanthus</name>
    <dbReference type="NCBI Taxonomy" id="1784712"/>
    <lineage>
        <taxon>Bacteria</taxon>
        <taxon>Pseudomonadati</taxon>
        <taxon>Pseudomonadota</taxon>
        <taxon>Alphaproteobacteria</taxon>
        <taxon>Sphingomonadales</taxon>
        <taxon>Erythrobacteraceae</taxon>
        <taxon>Aurantiacibacter</taxon>
    </lineage>
</organism>
<feature type="signal peptide" evidence="2">
    <location>
        <begin position="1"/>
        <end position="21"/>
    </location>
</feature>
<evidence type="ECO:0000313" key="4">
    <source>
        <dbReference type="Proteomes" id="UP000265366"/>
    </source>
</evidence>
<keyword evidence="2" id="KW-0732">Signal</keyword>
<dbReference type="EMBL" id="QXFM01000054">
    <property type="protein sequence ID" value="RIV89902.1"/>
    <property type="molecule type" value="Genomic_DNA"/>
</dbReference>
<keyword evidence="1" id="KW-0472">Membrane</keyword>
<proteinExistence type="predicted"/>
<evidence type="ECO:0000313" key="3">
    <source>
        <dbReference type="EMBL" id="RIV89902.1"/>
    </source>
</evidence>
<comment type="caution">
    <text evidence="3">The sequence shown here is derived from an EMBL/GenBank/DDBJ whole genome shotgun (WGS) entry which is preliminary data.</text>
</comment>
<dbReference type="OrthoDB" id="7429221at2"/>
<reference evidence="3 4" key="1">
    <citation type="submission" date="2018-08" db="EMBL/GenBank/DDBJ databases">
        <title>Erythrobacter zhengii sp.nov., a bacterium isolated from deep-sea sediment.</title>
        <authorList>
            <person name="Fang C."/>
            <person name="Wu Y.-H."/>
            <person name="Sun C."/>
            <person name="Wang H."/>
            <person name="Cheng H."/>
            <person name="Meng F.-X."/>
            <person name="Wang C.-S."/>
            <person name="Xu X.-W."/>
        </authorList>
    </citation>
    <scope>NUCLEOTIDE SEQUENCE [LARGE SCALE GENOMIC DNA]</scope>
    <source>
        <strain evidence="3 4">CCTCC AB 2015396</strain>
    </source>
</reference>
<name>A0A3A1PAX1_9SPHN</name>
<evidence type="ECO:0000256" key="1">
    <source>
        <dbReference type="SAM" id="Phobius"/>
    </source>
</evidence>
<dbReference type="Proteomes" id="UP000265366">
    <property type="component" value="Unassembled WGS sequence"/>
</dbReference>
<sequence>MTARFLASAMILLAIPAAAHAAGAVQVEEASTTLLFAIGATGVLIGRHAAMRGRSQHHDDCQHDD</sequence>
<dbReference type="AlphaFoldDB" id="A0A3A1PAX1"/>
<protein>
    <submittedName>
        <fullName evidence="3">Uncharacterized protein</fullName>
    </submittedName>
</protein>